<proteinExistence type="predicted"/>
<accession>A0A9W9IKA1</accession>
<dbReference type="AlphaFoldDB" id="A0A9W9IKA1"/>
<reference evidence="2" key="2">
    <citation type="journal article" date="2023" name="IMA Fungus">
        <title>Comparative genomic study of the Penicillium genus elucidates a diverse pangenome and 15 lateral gene transfer events.</title>
        <authorList>
            <person name="Petersen C."/>
            <person name="Sorensen T."/>
            <person name="Nielsen M.R."/>
            <person name="Sondergaard T.E."/>
            <person name="Sorensen J.L."/>
            <person name="Fitzpatrick D.A."/>
            <person name="Frisvad J.C."/>
            <person name="Nielsen K.L."/>
        </authorList>
    </citation>
    <scope>NUCLEOTIDE SEQUENCE</scope>
    <source>
        <strain evidence="2">IBT 26290</strain>
    </source>
</reference>
<dbReference type="Proteomes" id="UP001149163">
    <property type="component" value="Unassembled WGS sequence"/>
</dbReference>
<evidence type="ECO:0000313" key="2">
    <source>
        <dbReference type="EMBL" id="KAJ5177241.1"/>
    </source>
</evidence>
<protein>
    <submittedName>
        <fullName evidence="2">Uncharacterized protein</fullName>
    </submittedName>
</protein>
<dbReference type="RefSeq" id="XP_056548849.1">
    <property type="nucleotide sequence ID" value="XM_056685243.1"/>
</dbReference>
<gene>
    <name evidence="2" type="ORF">N7482_003118</name>
</gene>
<feature type="signal peptide" evidence="1">
    <location>
        <begin position="1"/>
        <end position="24"/>
    </location>
</feature>
<comment type="caution">
    <text evidence="2">The sequence shown here is derived from an EMBL/GenBank/DDBJ whole genome shotgun (WGS) entry which is preliminary data.</text>
</comment>
<dbReference type="OrthoDB" id="4502470at2759"/>
<keyword evidence="1" id="KW-0732">Signal</keyword>
<feature type="chain" id="PRO_5040744489" evidence="1">
    <location>
        <begin position="25"/>
        <end position="137"/>
    </location>
</feature>
<name>A0A9W9IKA1_9EURO</name>
<dbReference type="GeneID" id="81424419"/>
<sequence length="137" mass="15074">MNFTGILRTALAVAIAAIMPMVAGTTTQTTAQSTEVNILFPALYEMNLDYLEGRVVSADTSATAIEVDCRSAEASQCSSSGYVLPVTPTTGATFQDYHYDITSLEPHYLHRYWDFGLQCDLVYAGRLLLRLDEHVDN</sequence>
<dbReference type="EMBL" id="JAPQKN010000001">
    <property type="protein sequence ID" value="KAJ5177241.1"/>
    <property type="molecule type" value="Genomic_DNA"/>
</dbReference>
<evidence type="ECO:0000313" key="3">
    <source>
        <dbReference type="Proteomes" id="UP001149163"/>
    </source>
</evidence>
<reference evidence="2" key="1">
    <citation type="submission" date="2022-11" db="EMBL/GenBank/DDBJ databases">
        <authorList>
            <person name="Petersen C."/>
        </authorList>
    </citation>
    <scope>NUCLEOTIDE SEQUENCE</scope>
    <source>
        <strain evidence="2">IBT 26290</strain>
    </source>
</reference>
<keyword evidence="3" id="KW-1185">Reference proteome</keyword>
<evidence type="ECO:0000256" key="1">
    <source>
        <dbReference type="SAM" id="SignalP"/>
    </source>
</evidence>
<organism evidence="2 3">
    <name type="scientific">Penicillium canariense</name>
    <dbReference type="NCBI Taxonomy" id="189055"/>
    <lineage>
        <taxon>Eukaryota</taxon>
        <taxon>Fungi</taxon>
        <taxon>Dikarya</taxon>
        <taxon>Ascomycota</taxon>
        <taxon>Pezizomycotina</taxon>
        <taxon>Eurotiomycetes</taxon>
        <taxon>Eurotiomycetidae</taxon>
        <taxon>Eurotiales</taxon>
        <taxon>Aspergillaceae</taxon>
        <taxon>Penicillium</taxon>
    </lineage>
</organism>